<feature type="transmembrane region" description="Helical" evidence="1">
    <location>
        <begin position="40"/>
        <end position="60"/>
    </location>
</feature>
<sequence length="87" mass="10155">MATLYSQAESNVRKTWLLITIFLVFIIAFGWLFSLILGNYVILIIAVIFSVLMSFTSYWYSDKIVLKMTKAKPIEKKDNPELFRIVE</sequence>
<keyword evidence="1" id="KW-0472">Membrane</keyword>
<organism evidence="2">
    <name type="scientific">marine sediment metagenome</name>
    <dbReference type="NCBI Taxonomy" id="412755"/>
    <lineage>
        <taxon>unclassified sequences</taxon>
        <taxon>metagenomes</taxon>
        <taxon>ecological metagenomes</taxon>
    </lineage>
</organism>
<dbReference type="InterPro" id="IPR050083">
    <property type="entry name" value="HtpX_protease"/>
</dbReference>
<reference evidence="2" key="1">
    <citation type="journal article" date="2014" name="Front. Microbiol.">
        <title>High frequency of phylogenetically diverse reductive dehalogenase-homologous genes in deep subseafloor sedimentary metagenomes.</title>
        <authorList>
            <person name="Kawai M."/>
            <person name="Futagami T."/>
            <person name="Toyoda A."/>
            <person name="Takaki Y."/>
            <person name="Nishi S."/>
            <person name="Hori S."/>
            <person name="Arai W."/>
            <person name="Tsubouchi T."/>
            <person name="Morono Y."/>
            <person name="Uchiyama I."/>
            <person name="Ito T."/>
            <person name="Fujiyama A."/>
            <person name="Inagaki F."/>
            <person name="Takami H."/>
        </authorList>
    </citation>
    <scope>NUCLEOTIDE SEQUENCE</scope>
    <source>
        <strain evidence="2">Expedition CK06-06</strain>
    </source>
</reference>
<comment type="caution">
    <text evidence="2">The sequence shown here is derived from an EMBL/GenBank/DDBJ whole genome shotgun (WGS) entry which is preliminary data.</text>
</comment>
<dbReference type="PANTHER" id="PTHR43221:SF2">
    <property type="entry name" value="PROTEASE HTPX HOMOLOG"/>
    <property type="match status" value="1"/>
</dbReference>
<keyword evidence="1" id="KW-1133">Transmembrane helix</keyword>
<proteinExistence type="predicted"/>
<accession>X1QS00</accession>
<protein>
    <recommendedName>
        <fullName evidence="3">Zinc metalloprotease HtpX</fullName>
    </recommendedName>
</protein>
<dbReference type="AlphaFoldDB" id="X1QS00"/>
<dbReference type="PANTHER" id="PTHR43221">
    <property type="entry name" value="PROTEASE HTPX"/>
    <property type="match status" value="1"/>
</dbReference>
<name>X1QS00_9ZZZZ</name>
<evidence type="ECO:0000256" key="1">
    <source>
        <dbReference type="SAM" id="Phobius"/>
    </source>
</evidence>
<dbReference type="EMBL" id="BARV01025682">
    <property type="protein sequence ID" value="GAI46034.1"/>
    <property type="molecule type" value="Genomic_DNA"/>
</dbReference>
<gene>
    <name evidence="2" type="ORF">S06H3_41632</name>
</gene>
<feature type="transmembrane region" description="Helical" evidence="1">
    <location>
        <begin position="16"/>
        <end position="34"/>
    </location>
</feature>
<feature type="non-terminal residue" evidence="2">
    <location>
        <position position="87"/>
    </location>
</feature>
<evidence type="ECO:0000313" key="2">
    <source>
        <dbReference type="EMBL" id="GAI46034.1"/>
    </source>
</evidence>
<keyword evidence="1" id="KW-0812">Transmembrane</keyword>
<evidence type="ECO:0008006" key="3">
    <source>
        <dbReference type="Google" id="ProtNLM"/>
    </source>
</evidence>